<feature type="compositionally biased region" description="Basic and acidic residues" evidence="1">
    <location>
        <begin position="216"/>
        <end position="266"/>
    </location>
</feature>
<feature type="transmembrane region" description="Helical" evidence="2">
    <location>
        <begin position="50"/>
        <end position="70"/>
    </location>
</feature>
<feature type="transmembrane region" description="Helical" evidence="2">
    <location>
        <begin position="164"/>
        <end position="191"/>
    </location>
</feature>
<dbReference type="EMBL" id="DS113592">
    <property type="protein sequence ID" value="EAY00684.1"/>
    <property type="molecule type" value="Genomic_DNA"/>
</dbReference>
<feature type="compositionally biased region" description="Polar residues" evidence="1">
    <location>
        <begin position="267"/>
        <end position="280"/>
    </location>
</feature>
<feature type="transmembrane region" description="Helical" evidence="2">
    <location>
        <begin position="12"/>
        <end position="38"/>
    </location>
</feature>
<reference evidence="3" key="2">
    <citation type="journal article" date="2007" name="Science">
        <title>Draft genome sequence of the sexually transmitted pathogen Trichomonas vaginalis.</title>
        <authorList>
            <person name="Carlton J.M."/>
            <person name="Hirt R.P."/>
            <person name="Silva J.C."/>
            <person name="Delcher A.L."/>
            <person name="Schatz M."/>
            <person name="Zhao Q."/>
            <person name="Wortman J.R."/>
            <person name="Bidwell S.L."/>
            <person name="Alsmark U.C.M."/>
            <person name="Besteiro S."/>
            <person name="Sicheritz-Ponten T."/>
            <person name="Noel C.J."/>
            <person name="Dacks J.B."/>
            <person name="Foster P.G."/>
            <person name="Simillion C."/>
            <person name="Van de Peer Y."/>
            <person name="Miranda-Saavedra D."/>
            <person name="Barton G.J."/>
            <person name="Westrop G.D."/>
            <person name="Mueller S."/>
            <person name="Dessi D."/>
            <person name="Fiori P.L."/>
            <person name="Ren Q."/>
            <person name="Paulsen I."/>
            <person name="Zhang H."/>
            <person name="Bastida-Corcuera F.D."/>
            <person name="Simoes-Barbosa A."/>
            <person name="Brown M.T."/>
            <person name="Hayes R.D."/>
            <person name="Mukherjee M."/>
            <person name="Okumura C.Y."/>
            <person name="Schneider R."/>
            <person name="Smith A.J."/>
            <person name="Vanacova S."/>
            <person name="Villalvazo M."/>
            <person name="Haas B.J."/>
            <person name="Pertea M."/>
            <person name="Feldblyum T.V."/>
            <person name="Utterback T.R."/>
            <person name="Shu C.L."/>
            <person name="Osoegawa K."/>
            <person name="de Jong P.J."/>
            <person name="Hrdy I."/>
            <person name="Horvathova L."/>
            <person name="Zubacova Z."/>
            <person name="Dolezal P."/>
            <person name="Malik S.B."/>
            <person name="Logsdon J.M. Jr."/>
            <person name="Henze K."/>
            <person name="Gupta A."/>
            <person name="Wang C.C."/>
            <person name="Dunne R.L."/>
            <person name="Upcroft J.A."/>
            <person name="Upcroft P."/>
            <person name="White O."/>
            <person name="Salzberg S.L."/>
            <person name="Tang P."/>
            <person name="Chiu C.-H."/>
            <person name="Lee Y.-S."/>
            <person name="Embley T.M."/>
            <person name="Coombs G.H."/>
            <person name="Mottram J.C."/>
            <person name="Tachezy J."/>
            <person name="Fraser-Liggett C.M."/>
            <person name="Johnson P.J."/>
        </authorList>
    </citation>
    <scope>NUCLEOTIDE SEQUENCE [LARGE SCALE GENOMIC DNA]</scope>
    <source>
        <strain evidence="3">G3</strain>
    </source>
</reference>
<evidence type="ECO:0000313" key="3">
    <source>
        <dbReference type="EMBL" id="EAY00684.1"/>
    </source>
</evidence>
<dbReference type="Proteomes" id="UP000001542">
    <property type="component" value="Unassembled WGS sequence"/>
</dbReference>
<feature type="region of interest" description="Disordered" evidence="1">
    <location>
        <begin position="202"/>
        <end position="439"/>
    </location>
</feature>
<evidence type="ECO:0000256" key="2">
    <source>
        <dbReference type="SAM" id="Phobius"/>
    </source>
</evidence>
<accession>A2F320</accession>
<proteinExistence type="predicted"/>
<protein>
    <submittedName>
        <fullName evidence="3">Uncharacterized protein</fullName>
    </submittedName>
</protein>
<organism evidence="3 4">
    <name type="scientific">Trichomonas vaginalis (strain ATCC PRA-98 / G3)</name>
    <dbReference type="NCBI Taxonomy" id="412133"/>
    <lineage>
        <taxon>Eukaryota</taxon>
        <taxon>Metamonada</taxon>
        <taxon>Parabasalia</taxon>
        <taxon>Trichomonadida</taxon>
        <taxon>Trichomonadidae</taxon>
        <taxon>Trichomonas</taxon>
    </lineage>
</organism>
<dbReference type="VEuPathDB" id="TrichDB:TVAG_189000"/>
<name>A2F320_TRIV3</name>
<dbReference type="AlphaFoldDB" id="A2F320"/>
<feature type="compositionally biased region" description="Basic residues" evidence="1">
    <location>
        <begin position="368"/>
        <end position="383"/>
    </location>
</feature>
<dbReference type="VEuPathDB" id="TrichDB:TVAGG3_0762290"/>
<dbReference type="RefSeq" id="XP_001313613.1">
    <property type="nucleotide sequence ID" value="XM_001313612.1"/>
</dbReference>
<feature type="compositionally biased region" description="Acidic residues" evidence="1">
    <location>
        <begin position="388"/>
        <end position="399"/>
    </location>
</feature>
<feature type="compositionally biased region" description="Acidic residues" evidence="1">
    <location>
        <begin position="205"/>
        <end position="215"/>
    </location>
</feature>
<feature type="transmembrane region" description="Helical" evidence="2">
    <location>
        <begin position="77"/>
        <end position="100"/>
    </location>
</feature>
<evidence type="ECO:0000256" key="1">
    <source>
        <dbReference type="SAM" id="MobiDB-lite"/>
    </source>
</evidence>
<reference evidence="3" key="1">
    <citation type="submission" date="2006-10" db="EMBL/GenBank/DDBJ databases">
        <authorList>
            <person name="Amadeo P."/>
            <person name="Zhao Q."/>
            <person name="Wortman J."/>
            <person name="Fraser-Liggett C."/>
            <person name="Carlton J."/>
        </authorList>
    </citation>
    <scope>NUCLEOTIDE SEQUENCE</scope>
    <source>
        <strain evidence="3">G3</strain>
    </source>
</reference>
<dbReference type="KEGG" id="tva:4758509"/>
<dbReference type="STRING" id="5722.A2F320"/>
<keyword evidence="2" id="KW-1133">Transmembrane helix</keyword>
<keyword evidence="2" id="KW-0472">Membrane</keyword>
<sequence length="439" mass="49634">MAYQVKVQRFVLRGIFVTIVAILTFGAFAALAYTTAIYFLQQTHKTSSKIFIVGLVLAIVLTIITILNLVVTWINKYCLAILTFVLSLISFFIAVFYIVIFMTPCISVVYSAIKAFYNSESAAPLYAKFESVLDCKGYELTADMPPDTYVCKEAVKKFFDNNTAYIYTFFICFAILTVIALFLSIDALHVLKVASRVEAMSESGELQEDPTEHDDPENPKSDDKQLAENPKEKRNKVEPIEEAEGKSDVIQEKPAQKKVTPKKETGKLSNPKKSQKSVQEVSDEEPEPPKKKPVKKQQKVVKISSDEEESDEEPEPPKKPAKKQKKPVVFSSDEESEPPKKKPAKKQQKVVKISSDKENEEEEEQPAPKKKKNVIQKKQKPKKVVSESESEETEETEEDPVQKKAKLNQNKYGSIVIPQRPAKKAQKVVSDEDYYSEED</sequence>
<dbReference type="InParanoid" id="A2F320"/>
<keyword evidence="4" id="KW-1185">Reference proteome</keyword>
<gene>
    <name evidence="3" type="ORF">TVAG_189000</name>
</gene>
<keyword evidence="2" id="KW-0812">Transmembrane</keyword>
<evidence type="ECO:0000313" key="4">
    <source>
        <dbReference type="Proteomes" id="UP000001542"/>
    </source>
</evidence>